<dbReference type="GO" id="GO:0003677">
    <property type="term" value="F:DNA binding"/>
    <property type="evidence" value="ECO:0007669"/>
    <property type="project" value="InterPro"/>
</dbReference>
<dbReference type="Proteomes" id="UP000007819">
    <property type="component" value="Chromosome X"/>
</dbReference>
<dbReference type="Pfam" id="PF02892">
    <property type="entry name" value="zf-BED"/>
    <property type="match status" value="1"/>
</dbReference>
<dbReference type="GeneID" id="100569820"/>
<organism evidence="5 6">
    <name type="scientific">Acyrthosiphon pisum</name>
    <name type="common">Pea aphid</name>
    <dbReference type="NCBI Taxonomy" id="7029"/>
    <lineage>
        <taxon>Eukaryota</taxon>
        <taxon>Metazoa</taxon>
        <taxon>Ecdysozoa</taxon>
        <taxon>Arthropoda</taxon>
        <taxon>Hexapoda</taxon>
        <taxon>Insecta</taxon>
        <taxon>Pterygota</taxon>
        <taxon>Neoptera</taxon>
        <taxon>Paraneoptera</taxon>
        <taxon>Hemiptera</taxon>
        <taxon>Sternorrhyncha</taxon>
        <taxon>Aphidomorpha</taxon>
        <taxon>Aphidoidea</taxon>
        <taxon>Aphididae</taxon>
        <taxon>Macrosiphini</taxon>
        <taxon>Acyrthosiphon</taxon>
    </lineage>
</organism>
<protein>
    <recommendedName>
        <fullName evidence="4">BED-type domain-containing protein</fullName>
    </recommendedName>
</protein>
<keyword evidence="1" id="KW-0479">Metal-binding</keyword>
<evidence type="ECO:0000259" key="4">
    <source>
        <dbReference type="Pfam" id="PF02892"/>
    </source>
</evidence>
<keyword evidence="3" id="KW-0862">Zinc</keyword>
<feature type="domain" description="BED-type" evidence="4">
    <location>
        <begin position="25"/>
        <end position="56"/>
    </location>
</feature>
<evidence type="ECO:0000256" key="2">
    <source>
        <dbReference type="ARBA" id="ARBA00022771"/>
    </source>
</evidence>
<evidence type="ECO:0000256" key="1">
    <source>
        <dbReference type="ARBA" id="ARBA00022723"/>
    </source>
</evidence>
<dbReference type="AlphaFoldDB" id="A0A8R2FC06"/>
<dbReference type="RefSeq" id="XP_008187808.1">
    <property type="nucleotide sequence ID" value="XM_008189586.1"/>
</dbReference>
<name>A0A8R2FC06_ACYPI</name>
<dbReference type="PANTHER" id="PTHR45913">
    <property type="entry name" value="EPM2A-INTERACTING PROTEIN 1"/>
    <property type="match status" value="1"/>
</dbReference>
<evidence type="ECO:0000256" key="3">
    <source>
        <dbReference type="ARBA" id="ARBA00022833"/>
    </source>
</evidence>
<evidence type="ECO:0000313" key="5">
    <source>
        <dbReference type="EnsemblMetazoa" id="XP_008187808.1"/>
    </source>
</evidence>
<dbReference type="GO" id="GO:0008270">
    <property type="term" value="F:zinc ion binding"/>
    <property type="evidence" value="ECO:0007669"/>
    <property type="project" value="UniProtKB-KW"/>
</dbReference>
<reference evidence="6" key="1">
    <citation type="submission" date="2010-06" db="EMBL/GenBank/DDBJ databases">
        <authorList>
            <person name="Jiang H."/>
            <person name="Abraham K."/>
            <person name="Ali S."/>
            <person name="Alsbrooks S.L."/>
            <person name="Anim B.N."/>
            <person name="Anosike U.S."/>
            <person name="Attaway T."/>
            <person name="Bandaranaike D.P."/>
            <person name="Battles P.K."/>
            <person name="Bell S.N."/>
            <person name="Bell A.V."/>
            <person name="Beltran B."/>
            <person name="Bickham C."/>
            <person name="Bustamante Y."/>
            <person name="Caleb T."/>
            <person name="Canada A."/>
            <person name="Cardenas V."/>
            <person name="Carter K."/>
            <person name="Chacko J."/>
            <person name="Chandrabose M.N."/>
            <person name="Chavez D."/>
            <person name="Chavez A."/>
            <person name="Chen L."/>
            <person name="Chu H.-S."/>
            <person name="Claassen K.J."/>
            <person name="Cockrell R."/>
            <person name="Collins M."/>
            <person name="Cooper J.A."/>
            <person name="Cree A."/>
            <person name="Curry S.M."/>
            <person name="Da Y."/>
            <person name="Dao M.D."/>
            <person name="Das B."/>
            <person name="Davila M.-L."/>
            <person name="Davy-Carroll L."/>
            <person name="Denson S."/>
            <person name="Dinh H."/>
            <person name="Ebong V.E."/>
            <person name="Edwards J.R."/>
            <person name="Egan A."/>
            <person name="El-Daye J."/>
            <person name="Escobedo L."/>
            <person name="Fernandez S."/>
            <person name="Fernando P.R."/>
            <person name="Flagg N."/>
            <person name="Forbes L.D."/>
            <person name="Fowler R.G."/>
            <person name="Fu Q."/>
            <person name="Gabisi R.A."/>
            <person name="Ganer J."/>
            <person name="Garbino Pronczuk A."/>
            <person name="Garcia R.M."/>
            <person name="Garner T."/>
            <person name="Garrett T.E."/>
            <person name="Gonzalez D.A."/>
            <person name="Hamid H."/>
            <person name="Hawkins E.S."/>
            <person name="Hirani K."/>
            <person name="Hogues M.E."/>
            <person name="Hollins B."/>
            <person name="Hsiao C.-H."/>
            <person name="Jabil R."/>
            <person name="James M.L."/>
            <person name="Jhangiani S.N."/>
            <person name="Johnson B."/>
            <person name="Johnson Q."/>
            <person name="Joshi V."/>
            <person name="Kalu J.B."/>
            <person name="Kam C."/>
            <person name="Kashfia A."/>
            <person name="Keebler J."/>
            <person name="Kisamo H."/>
            <person name="Kovar C.L."/>
            <person name="Lago L.A."/>
            <person name="Lai C.-Y."/>
            <person name="Laidlaw J."/>
            <person name="Lara F."/>
            <person name="Le T.-K."/>
            <person name="Lee S.L."/>
            <person name="Legall F.H."/>
            <person name="Lemon S.J."/>
            <person name="Lewis L.R."/>
            <person name="Li B."/>
            <person name="Liu Y."/>
            <person name="Liu Y.-S."/>
            <person name="Lopez J."/>
            <person name="Lozado R.J."/>
            <person name="Lu J."/>
            <person name="Madu R.C."/>
            <person name="Maheshwari M."/>
            <person name="Maheshwari R."/>
            <person name="Malloy K."/>
            <person name="Martinez E."/>
            <person name="Mathew T."/>
            <person name="Mercado I.C."/>
            <person name="Mercado C."/>
            <person name="Meyer B."/>
            <person name="Montgomery K."/>
            <person name="Morgan M.B."/>
            <person name="Munidasa M."/>
            <person name="Nazareth L.V."/>
            <person name="Nelson J."/>
            <person name="Ng B.M."/>
            <person name="Nguyen N.B."/>
            <person name="Nguyen P.Q."/>
            <person name="Nguyen T."/>
            <person name="Obregon M."/>
            <person name="Okwuonu G.O."/>
            <person name="Onwere C.G."/>
            <person name="Orozco G."/>
            <person name="Parra A."/>
            <person name="Patel S."/>
            <person name="Patil S."/>
            <person name="Perez A."/>
            <person name="Perez Y."/>
            <person name="Pham C."/>
            <person name="Primus E.L."/>
            <person name="Pu L.-L."/>
            <person name="Puazo M."/>
            <person name="Qin X."/>
            <person name="Quiroz J.B."/>
            <person name="Reese J."/>
            <person name="Richards S."/>
            <person name="Rives C.M."/>
            <person name="Robberts R."/>
            <person name="Ruiz S.J."/>
            <person name="Ruiz M.J."/>
            <person name="Santibanez J."/>
            <person name="Schneider B.W."/>
            <person name="Sisson I."/>
            <person name="Smith M."/>
            <person name="Sodergren E."/>
            <person name="Song X.-Z."/>
            <person name="Song B.B."/>
            <person name="Summersgill H."/>
            <person name="Thelus R."/>
            <person name="Thornton R.D."/>
            <person name="Trejos Z.Y."/>
            <person name="Usmani K."/>
            <person name="Vattathil S."/>
            <person name="Villasana D."/>
            <person name="Walker D.L."/>
            <person name="Wang S."/>
            <person name="Wang K."/>
            <person name="White C.S."/>
            <person name="Williams A.C."/>
            <person name="Williamson J."/>
            <person name="Wilson K."/>
            <person name="Woghiren I.O."/>
            <person name="Woodworth J.R."/>
            <person name="Worley K.C."/>
            <person name="Wright R.A."/>
            <person name="Wu W."/>
            <person name="Young L."/>
            <person name="Zhang L."/>
            <person name="Zhang J."/>
            <person name="Zhu Y."/>
            <person name="Muzny D.M."/>
            <person name="Weinstock G."/>
            <person name="Gibbs R.A."/>
        </authorList>
    </citation>
    <scope>NUCLEOTIDE SEQUENCE [LARGE SCALE GENOMIC DNA]</scope>
    <source>
        <strain evidence="6">LSR1</strain>
    </source>
</reference>
<proteinExistence type="predicted"/>
<keyword evidence="2" id="KW-0863">Zinc-finger</keyword>
<dbReference type="KEGG" id="api:100569820"/>
<dbReference type="InterPro" id="IPR003656">
    <property type="entry name" value="Znf_BED"/>
</dbReference>
<accession>A0A8R2FC06</accession>
<reference evidence="5" key="2">
    <citation type="submission" date="2022-06" db="UniProtKB">
        <authorList>
            <consortium name="EnsemblMetazoa"/>
        </authorList>
    </citation>
    <scope>IDENTIFICATION</scope>
</reference>
<evidence type="ECO:0000313" key="6">
    <source>
        <dbReference type="Proteomes" id="UP000007819"/>
    </source>
</evidence>
<dbReference type="EnsemblMetazoa" id="XM_008189586.1">
    <property type="protein sequence ID" value="XP_008187808.1"/>
    <property type="gene ID" value="LOC100569820"/>
</dbReference>
<sequence length="92" mass="10636">MCLKKRKYDESNVQYGFTSININGEEKPQCVICNKVLSYDSMKPTKLKQHLENVHPQHKTKDKSFFEQIAKQKKPHTIGETLIKPCALKMGD</sequence>
<dbReference type="PANTHER" id="PTHR45913:SF22">
    <property type="entry name" value="SCAN BOX DOMAIN-CONTAINING PROTEIN"/>
    <property type="match status" value="1"/>
</dbReference>
<dbReference type="OrthoDB" id="6619178at2759"/>
<keyword evidence="6" id="KW-1185">Reference proteome</keyword>